<organism evidence="1 2">
    <name type="scientific">Steinernema carpocapsae</name>
    <name type="common">Entomopathogenic nematode</name>
    <dbReference type="NCBI Taxonomy" id="34508"/>
    <lineage>
        <taxon>Eukaryota</taxon>
        <taxon>Metazoa</taxon>
        <taxon>Ecdysozoa</taxon>
        <taxon>Nematoda</taxon>
        <taxon>Chromadorea</taxon>
        <taxon>Rhabditida</taxon>
        <taxon>Tylenchina</taxon>
        <taxon>Panagrolaimomorpha</taxon>
        <taxon>Strongyloidoidea</taxon>
        <taxon>Steinernematidae</taxon>
        <taxon>Steinernema</taxon>
    </lineage>
</organism>
<name>A0A4U8UQT1_STECR</name>
<proteinExistence type="predicted"/>
<protein>
    <submittedName>
        <fullName evidence="1">Uncharacterized protein</fullName>
    </submittedName>
</protein>
<dbReference type="EMBL" id="AZBU02000001">
    <property type="protein sequence ID" value="TMS35502.1"/>
    <property type="molecule type" value="Genomic_DNA"/>
</dbReference>
<dbReference type="AlphaFoldDB" id="A0A4U8UQT1"/>
<dbReference type="Proteomes" id="UP000298663">
    <property type="component" value="Unassembled WGS sequence"/>
</dbReference>
<evidence type="ECO:0000313" key="1">
    <source>
        <dbReference type="EMBL" id="TMS35502.1"/>
    </source>
</evidence>
<gene>
    <name evidence="1" type="ORF">L596_002893</name>
</gene>
<sequence length="72" mass="8629">MDFVFRVKHAISREVFPCLNNQWWSDSCTLVNVRLSKRHCDSRLFHNFKLQKSNFPPEKYVRQICLTVDVIS</sequence>
<reference evidence="1 2" key="2">
    <citation type="journal article" date="2019" name="G3 (Bethesda)">
        <title>Hybrid Assembly of the Genome of the Entomopathogenic Nematode Steinernema carpocapsae Identifies the X-Chromosome.</title>
        <authorList>
            <person name="Serra L."/>
            <person name="Macchietto M."/>
            <person name="Macias-Munoz A."/>
            <person name="McGill C.J."/>
            <person name="Rodriguez I.M."/>
            <person name="Rodriguez B."/>
            <person name="Murad R."/>
            <person name="Mortazavi A."/>
        </authorList>
    </citation>
    <scope>NUCLEOTIDE SEQUENCE [LARGE SCALE GENOMIC DNA]</scope>
    <source>
        <strain evidence="1 2">ALL</strain>
    </source>
</reference>
<reference evidence="1 2" key="1">
    <citation type="journal article" date="2015" name="Genome Biol.">
        <title>Comparative genomics of Steinernema reveals deeply conserved gene regulatory networks.</title>
        <authorList>
            <person name="Dillman A.R."/>
            <person name="Macchietto M."/>
            <person name="Porter C.F."/>
            <person name="Rogers A."/>
            <person name="Williams B."/>
            <person name="Antoshechkin I."/>
            <person name="Lee M.M."/>
            <person name="Goodwin Z."/>
            <person name="Lu X."/>
            <person name="Lewis E.E."/>
            <person name="Goodrich-Blair H."/>
            <person name="Stock S.P."/>
            <person name="Adams B.J."/>
            <person name="Sternberg P.W."/>
            <person name="Mortazavi A."/>
        </authorList>
    </citation>
    <scope>NUCLEOTIDE SEQUENCE [LARGE SCALE GENOMIC DNA]</scope>
    <source>
        <strain evidence="1 2">ALL</strain>
    </source>
</reference>
<evidence type="ECO:0000313" key="2">
    <source>
        <dbReference type="Proteomes" id="UP000298663"/>
    </source>
</evidence>
<keyword evidence="2" id="KW-1185">Reference proteome</keyword>
<accession>A0A4U8UQT1</accession>
<comment type="caution">
    <text evidence="1">The sequence shown here is derived from an EMBL/GenBank/DDBJ whole genome shotgun (WGS) entry which is preliminary data.</text>
</comment>